<evidence type="ECO:0000313" key="8">
    <source>
        <dbReference type="Proteomes" id="UP000235672"/>
    </source>
</evidence>
<feature type="transmembrane region" description="Helical" evidence="5">
    <location>
        <begin position="86"/>
        <end position="106"/>
    </location>
</feature>
<protein>
    <submittedName>
        <fullName evidence="7">Major facilitator superfamily transporter</fullName>
    </submittedName>
</protein>
<feature type="domain" description="Major facilitator superfamily (MFS) profile" evidence="6">
    <location>
        <begin position="12"/>
        <end position="470"/>
    </location>
</feature>
<feature type="transmembrane region" description="Helical" evidence="5">
    <location>
        <begin position="58"/>
        <end position="79"/>
    </location>
</feature>
<keyword evidence="4 5" id="KW-0472">Membrane</keyword>
<dbReference type="Gene3D" id="1.20.1250.20">
    <property type="entry name" value="MFS general substrate transporter like domains"/>
    <property type="match status" value="1"/>
</dbReference>
<proteinExistence type="predicted"/>
<dbReference type="InterPro" id="IPR020846">
    <property type="entry name" value="MFS_dom"/>
</dbReference>
<feature type="transmembrane region" description="Helical" evidence="5">
    <location>
        <begin position="446"/>
        <end position="466"/>
    </location>
</feature>
<evidence type="ECO:0000313" key="7">
    <source>
        <dbReference type="EMBL" id="PMD20136.1"/>
    </source>
</evidence>
<organism evidence="7 8">
    <name type="scientific">Hyaloscypha hepaticicola</name>
    <dbReference type="NCBI Taxonomy" id="2082293"/>
    <lineage>
        <taxon>Eukaryota</taxon>
        <taxon>Fungi</taxon>
        <taxon>Dikarya</taxon>
        <taxon>Ascomycota</taxon>
        <taxon>Pezizomycotina</taxon>
        <taxon>Leotiomycetes</taxon>
        <taxon>Helotiales</taxon>
        <taxon>Hyaloscyphaceae</taxon>
        <taxon>Hyaloscypha</taxon>
    </lineage>
</organism>
<feature type="transmembrane region" description="Helical" evidence="5">
    <location>
        <begin position="12"/>
        <end position="38"/>
    </location>
</feature>
<evidence type="ECO:0000256" key="5">
    <source>
        <dbReference type="SAM" id="Phobius"/>
    </source>
</evidence>
<evidence type="ECO:0000256" key="3">
    <source>
        <dbReference type="ARBA" id="ARBA00022989"/>
    </source>
</evidence>
<feature type="transmembrane region" description="Helical" evidence="5">
    <location>
        <begin position="267"/>
        <end position="288"/>
    </location>
</feature>
<feature type="transmembrane region" description="Helical" evidence="5">
    <location>
        <begin position="308"/>
        <end position="326"/>
    </location>
</feature>
<feature type="transmembrane region" description="Helical" evidence="5">
    <location>
        <begin position="333"/>
        <end position="351"/>
    </location>
</feature>
<keyword evidence="8" id="KW-1185">Reference proteome</keyword>
<dbReference type="Pfam" id="PF07690">
    <property type="entry name" value="MFS_1"/>
    <property type="match status" value="1"/>
</dbReference>
<dbReference type="EMBL" id="KZ613486">
    <property type="protein sequence ID" value="PMD20136.1"/>
    <property type="molecule type" value="Genomic_DNA"/>
</dbReference>
<evidence type="ECO:0000256" key="4">
    <source>
        <dbReference type="ARBA" id="ARBA00023136"/>
    </source>
</evidence>
<reference evidence="7 8" key="1">
    <citation type="submission" date="2016-05" db="EMBL/GenBank/DDBJ databases">
        <title>A degradative enzymes factory behind the ericoid mycorrhizal symbiosis.</title>
        <authorList>
            <consortium name="DOE Joint Genome Institute"/>
            <person name="Martino E."/>
            <person name="Morin E."/>
            <person name="Grelet G."/>
            <person name="Kuo A."/>
            <person name="Kohler A."/>
            <person name="Daghino S."/>
            <person name="Barry K."/>
            <person name="Choi C."/>
            <person name="Cichocki N."/>
            <person name="Clum A."/>
            <person name="Copeland A."/>
            <person name="Hainaut M."/>
            <person name="Haridas S."/>
            <person name="Labutti K."/>
            <person name="Lindquist E."/>
            <person name="Lipzen A."/>
            <person name="Khouja H.-R."/>
            <person name="Murat C."/>
            <person name="Ohm R."/>
            <person name="Olson A."/>
            <person name="Spatafora J."/>
            <person name="Veneault-Fourrey C."/>
            <person name="Henrissat B."/>
            <person name="Grigoriev I."/>
            <person name="Martin F."/>
            <person name="Perotto S."/>
        </authorList>
    </citation>
    <scope>NUCLEOTIDE SEQUENCE [LARGE SCALE GENOMIC DNA]</scope>
    <source>
        <strain evidence="7 8">UAMH 7357</strain>
    </source>
</reference>
<dbReference type="InterPro" id="IPR011701">
    <property type="entry name" value="MFS"/>
</dbReference>
<dbReference type="AlphaFoldDB" id="A0A2J6Q1Q1"/>
<feature type="transmembrane region" description="Helical" evidence="5">
    <location>
        <begin position="229"/>
        <end position="246"/>
    </location>
</feature>
<accession>A0A2J6Q1Q1</accession>
<keyword evidence="2 5" id="KW-0812">Transmembrane</keyword>
<name>A0A2J6Q1Q1_9HELO</name>
<sequence>MEVPYKRSAAIIITTVAGVNFLNVMGSGILIVALPTIAEGLGLSTELLLWRVIFPVNQYPASIYALCCGCTLLLAGSLADIIGRRISFVAGCLLYSAFTLACGLSQTGMQLIVFRGFQGVTISFCLTTDIRNIAFAVLGAGSPVGHMVGLILGGVFVGTAGWRVAFYLAVGLNAILFGAAGWGLPHDGRSPSSEVIWLRLRREIDWIGAVNATPSLAMLSYVMAEVPNIILLSVALTLFPLFIYWMHRQEKLGRSAIIPNSIWKNSAFSCSCIAFFLTWEAFNALGYFSTLFFQEIQHLPAFQTSIRFLPTVVCGILTNIATGFLVRKISAHYLVAGISAFSAIAGLLMAVCNPSCKFCAAAFPAMFLGPMSSDVLYTISNPIIADAFPQSKQSFAGGVFNTMSQIGNSVGLTVGAVIAASVTASQVTVGEAESGNEAALEKGFQAAFWACAASISLVMVVSLLGLKKAGKVALKSD</sequence>
<feature type="transmembrane region" description="Helical" evidence="5">
    <location>
        <begin position="164"/>
        <end position="184"/>
    </location>
</feature>
<dbReference type="PANTHER" id="PTHR42718:SF10">
    <property type="entry name" value="TRANSPORTER, PUTATIVE (AFU_ORTHOLOGUE AFUA_8G06760)-RELATED"/>
    <property type="match status" value="1"/>
</dbReference>
<comment type="subcellular location">
    <subcellularLocation>
        <location evidence="1">Membrane</location>
        <topology evidence="1">Multi-pass membrane protein</topology>
    </subcellularLocation>
</comment>
<dbReference type="GO" id="GO:0016020">
    <property type="term" value="C:membrane"/>
    <property type="evidence" value="ECO:0007669"/>
    <property type="project" value="UniProtKB-SubCell"/>
</dbReference>
<dbReference type="Proteomes" id="UP000235672">
    <property type="component" value="Unassembled WGS sequence"/>
</dbReference>
<keyword evidence="3 5" id="KW-1133">Transmembrane helix</keyword>
<evidence type="ECO:0000256" key="1">
    <source>
        <dbReference type="ARBA" id="ARBA00004141"/>
    </source>
</evidence>
<feature type="transmembrane region" description="Helical" evidence="5">
    <location>
        <begin position="135"/>
        <end position="158"/>
    </location>
</feature>
<evidence type="ECO:0000256" key="2">
    <source>
        <dbReference type="ARBA" id="ARBA00022692"/>
    </source>
</evidence>
<dbReference type="PROSITE" id="PS50850">
    <property type="entry name" value="MFS"/>
    <property type="match status" value="1"/>
</dbReference>
<dbReference type="Gene3D" id="1.20.1720.10">
    <property type="entry name" value="Multidrug resistance protein D"/>
    <property type="match status" value="1"/>
</dbReference>
<evidence type="ECO:0000259" key="6">
    <source>
        <dbReference type="PROSITE" id="PS50850"/>
    </source>
</evidence>
<dbReference type="SUPFAM" id="SSF103473">
    <property type="entry name" value="MFS general substrate transporter"/>
    <property type="match status" value="1"/>
</dbReference>
<dbReference type="OrthoDB" id="2130629at2759"/>
<dbReference type="GO" id="GO:0022857">
    <property type="term" value="F:transmembrane transporter activity"/>
    <property type="evidence" value="ECO:0007669"/>
    <property type="project" value="InterPro"/>
</dbReference>
<dbReference type="PANTHER" id="PTHR42718">
    <property type="entry name" value="MAJOR FACILITATOR SUPERFAMILY MULTIDRUG TRANSPORTER MFSC"/>
    <property type="match status" value="1"/>
</dbReference>
<gene>
    <name evidence="7" type="ORF">NA56DRAFT_704948</name>
</gene>
<dbReference type="InterPro" id="IPR036259">
    <property type="entry name" value="MFS_trans_sf"/>
</dbReference>